<name>A0ABW3LLT7_9BACI</name>
<dbReference type="EMBL" id="JBHTKJ010000035">
    <property type="protein sequence ID" value="MFD1039351.1"/>
    <property type="molecule type" value="Genomic_DNA"/>
</dbReference>
<dbReference type="Proteomes" id="UP001597040">
    <property type="component" value="Unassembled WGS sequence"/>
</dbReference>
<dbReference type="SUPFAM" id="SSF51556">
    <property type="entry name" value="Metallo-dependent hydrolases"/>
    <property type="match status" value="1"/>
</dbReference>
<dbReference type="SUPFAM" id="SSF51338">
    <property type="entry name" value="Composite domain of metallo-dependent hydrolases"/>
    <property type="match status" value="1"/>
</dbReference>
<comment type="caution">
    <text evidence="2">The sequence shown here is derived from an EMBL/GenBank/DDBJ whole genome shotgun (WGS) entry which is preliminary data.</text>
</comment>
<dbReference type="PANTHER" id="PTHR43668">
    <property type="entry name" value="ALLANTOINASE"/>
    <property type="match status" value="1"/>
</dbReference>
<keyword evidence="3" id="KW-1185">Reference proteome</keyword>
<dbReference type="Pfam" id="PF01979">
    <property type="entry name" value="Amidohydro_1"/>
    <property type="match status" value="1"/>
</dbReference>
<protein>
    <submittedName>
        <fullName evidence="2">Dihydroorotase family protein</fullName>
    </submittedName>
</protein>
<dbReference type="InterPro" id="IPR006680">
    <property type="entry name" value="Amidohydro-rel"/>
</dbReference>
<evidence type="ECO:0000313" key="3">
    <source>
        <dbReference type="Proteomes" id="UP001597040"/>
    </source>
</evidence>
<dbReference type="RefSeq" id="WP_390363012.1">
    <property type="nucleotide sequence ID" value="NZ_JBHTKJ010000035.1"/>
</dbReference>
<evidence type="ECO:0000313" key="2">
    <source>
        <dbReference type="EMBL" id="MFD1039351.1"/>
    </source>
</evidence>
<feature type="domain" description="Amidohydrolase-related" evidence="1">
    <location>
        <begin position="51"/>
        <end position="429"/>
    </location>
</feature>
<dbReference type="Gene3D" id="3.20.20.140">
    <property type="entry name" value="Metal-dependent hydrolases"/>
    <property type="match status" value="1"/>
</dbReference>
<organism evidence="2 3">
    <name type="scientific">Virgibacillus byunsanensis</name>
    <dbReference type="NCBI Taxonomy" id="570945"/>
    <lineage>
        <taxon>Bacteria</taxon>
        <taxon>Bacillati</taxon>
        <taxon>Bacillota</taxon>
        <taxon>Bacilli</taxon>
        <taxon>Bacillales</taxon>
        <taxon>Bacillaceae</taxon>
        <taxon>Virgibacillus</taxon>
    </lineage>
</organism>
<dbReference type="InterPro" id="IPR032466">
    <property type="entry name" value="Metal_Hydrolase"/>
</dbReference>
<dbReference type="InterPro" id="IPR011059">
    <property type="entry name" value="Metal-dep_hydrolase_composite"/>
</dbReference>
<proteinExistence type="predicted"/>
<accession>A0ABW3LLT7</accession>
<evidence type="ECO:0000259" key="1">
    <source>
        <dbReference type="Pfam" id="PF01979"/>
    </source>
</evidence>
<gene>
    <name evidence="2" type="ORF">ACFQ3N_13245</name>
</gene>
<reference evidence="3" key="1">
    <citation type="journal article" date="2019" name="Int. J. Syst. Evol. Microbiol.">
        <title>The Global Catalogue of Microorganisms (GCM) 10K type strain sequencing project: providing services to taxonomists for standard genome sequencing and annotation.</title>
        <authorList>
            <consortium name="The Broad Institute Genomics Platform"/>
            <consortium name="The Broad Institute Genome Sequencing Center for Infectious Disease"/>
            <person name="Wu L."/>
            <person name="Ma J."/>
        </authorList>
    </citation>
    <scope>NUCLEOTIDE SEQUENCE [LARGE SCALE GENOMIC DNA]</scope>
    <source>
        <strain evidence="3">CCUG 56754</strain>
    </source>
</reference>
<sequence>MKYELVVRGKLILEDEEVIGEVGINKGIIVRVCKTQNVLEYDLLQDYDESYVFPGLIDAHVHVNSNPEEGFVSTSSAAAVGGVTTYVDMPYDFPDPITNVERFQQKVEKAENESLVDVGLWATITKTGGTDQIKPLAESGAIAFKFSTLESDPYRFPRIPDDEILKAMELIRETGLRLAFHAENDEIIKGLITNFESSNKVSPRAHMESRPPVSESSAVIKLLEFAYWTNVKLHIVHVSHPRTLDLINSFKNDGVNVTAETCYPYLLLNVSALEEYGSKAKNNPPLREPNAVHGLWNQLLNHKIDLITSDHVAWGRKHKKLEENNIFRSAPGLSGLEIMVPLLFEHLVLKGNVSPIRFAKLMSQNPAEVFSIHGKGKIAEGYDADFTVIDPNKTWTIEEEKLHTNAKLTPFHGTEVKGKVIGTIVRGNVAYNGEEILAEPGLGKIVKGSANKESISK</sequence>
<dbReference type="PANTHER" id="PTHR43668:SF2">
    <property type="entry name" value="ALLANTOINASE"/>
    <property type="match status" value="1"/>
</dbReference>
<dbReference type="NCBIfam" id="TIGR00857">
    <property type="entry name" value="pyrC_multi"/>
    <property type="match status" value="1"/>
</dbReference>
<dbReference type="InterPro" id="IPR050138">
    <property type="entry name" value="DHOase/Allantoinase_Hydrolase"/>
</dbReference>
<dbReference type="Gene3D" id="2.30.40.10">
    <property type="entry name" value="Urease, subunit C, domain 1"/>
    <property type="match status" value="1"/>
</dbReference>